<feature type="transmembrane region" description="Helical" evidence="2">
    <location>
        <begin position="34"/>
        <end position="56"/>
    </location>
</feature>
<evidence type="ECO:0000313" key="4">
    <source>
        <dbReference type="Proteomes" id="UP000886803"/>
    </source>
</evidence>
<dbReference type="EMBL" id="DWYG01000153">
    <property type="protein sequence ID" value="HJB42644.1"/>
    <property type="molecule type" value="Genomic_DNA"/>
</dbReference>
<reference evidence="3" key="1">
    <citation type="journal article" date="2021" name="PeerJ">
        <title>Extensive microbial diversity within the chicken gut microbiome revealed by metagenomics and culture.</title>
        <authorList>
            <person name="Gilroy R."/>
            <person name="Ravi A."/>
            <person name="Getino M."/>
            <person name="Pursley I."/>
            <person name="Horton D.L."/>
            <person name="Alikhan N.F."/>
            <person name="Baker D."/>
            <person name="Gharbi K."/>
            <person name="Hall N."/>
            <person name="Watson M."/>
            <person name="Adriaenssens E.M."/>
            <person name="Foster-Nyarko E."/>
            <person name="Jarju S."/>
            <person name="Secka A."/>
            <person name="Antonio M."/>
            <person name="Oren A."/>
            <person name="Chaudhuri R.R."/>
            <person name="La Ragione R."/>
            <person name="Hildebrand F."/>
            <person name="Pallen M.J."/>
        </authorList>
    </citation>
    <scope>NUCLEOTIDE SEQUENCE</scope>
    <source>
        <strain evidence="3">ChiBcec8-13705</strain>
    </source>
</reference>
<evidence type="ECO:0000256" key="1">
    <source>
        <dbReference type="PIRSR" id="PIRSR605754-1"/>
    </source>
</evidence>
<comment type="caution">
    <text evidence="3">The sequence shown here is derived from an EMBL/GenBank/DDBJ whole genome shotgun (WGS) entry which is preliminary data.</text>
</comment>
<keyword evidence="2" id="KW-0472">Membrane</keyword>
<dbReference type="Proteomes" id="UP000886803">
    <property type="component" value="Unassembled WGS sequence"/>
</dbReference>
<keyword evidence="2" id="KW-0812">Transmembrane</keyword>
<proteinExistence type="predicted"/>
<dbReference type="Gene3D" id="2.40.260.10">
    <property type="entry name" value="Sortase"/>
    <property type="match status" value="1"/>
</dbReference>
<accession>A0A9D2M8P7</accession>
<dbReference type="InterPro" id="IPR023365">
    <property type="entry name" value="Sortase_dom-sf"/>
</dbReference>
<feature type="active site" description="Proton donor/acceptor" evidence="1">
    <location>
        <position position="200"/>
    </location>
</feature>
<reference evidence="3" key="2">
    <citation type="submission" date="2021-04" db="EMBL/GenBank/DDBJ databases">
        <authorList>
            <person name="Gilroy R."/>
        </authorList>
    </citation>
    <scope>NUCLEOTIDE SEQUENCE</scope>
    <source>
        <strain evidence="3">ChiBcec8-13705</strain>
    </source>
</reference>
<evidence type="ECO:0000313" key="3">
    <source>
        <dbReference type="EMBL" id="HJB42644.1"/>
    </source>
</evidence>
<organism evidence="3 4">
    <name type="scientific">Candidatus Gemmiger avicola</name>
    <dbReference type="NCBI Taxonomy" id="2838605"/>
    <lineage>
        <taxon>Bacteria</taxon>
        <taxon>Bacillati</taxon>
        <taxon>Bacillota</taxon>
        <taxon>Clostridia</taxon>
        <taxon>Eubacteriales</taxon>
        <taxon>Gemmiger</taxon>
    </lineage>
</organism>
<keyword evidence="2" id="KW-1133">Transmembrane helix</keyword>
<name>A0A9D2M8P7_9FIRM</name>
<dbReference type="SUPFAM" id="SSF63817">
    <property type="entry name" value="Sortase"/>
    <property type="match status" value="1"/>
</dbReference>
<dbReference type="InterPro" id="IPR009835">
    <property type="entry name" value="SrtB"/>
</dbReference>
<gene>
    <name evidence="3" type="ORF">H9945_09115</name>
</gene>
<dbReference type="AlphaFoldDB" id="A0A9D2M8P7"/>
<feature type="active site" description="Acyl-thioester intermediate" evidence="1">
    <location>
        <position position="297"/>
    </location>
</feature>
<sequence length="316" mass="34646">MPGTKRYRRLKGDSAYYPFGARTALRRRQRRQAALLWVCGLAALCLAAVLGVRQWVFRGGQPEPPAPAVLPASAETAATPEHARTPVTVRPVTVDALAATADADADAQASPAPAPSPDAETEAAILPAYRELYAENPDLVGWLRVDGTNIDYPVLQTPGDNEYYLRRGFDRLYATSGSLFLDERCRIAPDPTANWLIYGHNMADGSMFGELDAYADEDFWREHPTFTFDTLTEPGTWAVVAVLRTELGADELPYYTFFDAADRADWQARVDAILALALYDTGVKPEYGDQLLTLSTCGTSSVYTDARFALLAVRVA</sequence>
<dbReference type="CDD" id="cd05826">
    <property type="entry name" value="Sortase_B"/>
    <property type="match status" value="1"/>
</dbReference>
<dbReference type="GO" id="GO:0016787">
    <property type="term" value="F:hydrolase activity"/>
    <property type="evidence" value="ECO:0007669"/>
    <property type="project" value="UniProtKB-KW"/>
</dbReference>
<evidence type="ECO:0000256" key="2">
    <source>
        <dbReference type="SAM" id="Phobius"/>
    </source>
</evidence>
<protein>
    <submittedName>
        <fullName evidence="3">Class B sortase</fullName>
    </submittedName>
</protein>